<proteinExistence type="inferred from homology"/>
<dbReference type="GO" id="GO:0032968">
    <property type="term" value="P:positive regulation of transcription elongation by RNA polymerase II"/>
    <property type="evidence" value="ECO:0007669"/>
    <property type="project" value="TreeGrafter"/>
</dbReference>
<evidence type="ECO:0000313" key="5">
    <source>
        <dbReference type="EMBL" id="KAE8692868.1"/>
    </source>
</evidence>
<dbReference type="AlphaFoldDB" id="A0A6A2ZLW8"/>
<name>A0A6A2ZLW8_HIBSY</name>
<organism evidence="5 6">
    <name type="scientific">Hibiscus syriacus</name>
    <name type="common">Rose of Sharon</name>
    <dbReference type="NCBI Taxonomy" id="106335"/>
    <lineage>
        <taxon>Eukaryota</taxon>
        <taxon>Viridiplantae</taxon>
        <taxon>Streptophyta</taxon>
        <taxon>Embryophyta</taxon>
        <taxon>Tracheophyta</taxon>
        <taxon>Spermatophyta</taxon>
        <taxon>Magnoliopsida</taxon>
        <taxon>eudicotyledons</taxon>
        <taxon>Gunneridae</taxon>
        <taxon>Pentapetalae</taxon>
        <taxon>rosids</taxon>
        <taxon>malvids</taxon>
        <taxon>Malvales</taxon>
        <taxon>Malvaceae</taxon>
        <taxon>Malvoideae</taxon>
        <taxon>Hibiscus</taxon>
    </lineage>
</organism>
<dbReference type="GO" id="GO:0005524">
    <property type="term" value="F:ATP binding"/>
    <property type="evidence" value="ECO:0007669"/>
    <property type="project" value="UniProtKB-KW"/>
</dbReference>
<comment type="similarity">
    <text evidence="1">Belongs to the protein kinase superfamily. CMGC Ser/Thr protein kinase family. CDC2/CDKX subfamily.</text>
</comment>
<feature type="domain" description="Protein kinase" evidence="4">
    <location>
        <begin position="1"/>
        <end position="150"/>
    </location>
</feature>
<dbReference type="Gene3D" id="1.10.510.10">
    <property type="entry name" value="Transferase(Phosphotransferase) domain 1"/>
    <property type="match status" value="1"/>
</dbReference>
<gene>
    <name evidence="5" type="ORF">F3Y22_tig00110828pilonHSYRG00142</name>
</gene>
<dbReference type="InterPro" id="IPR008271">
    <property type="entry name" value="Ser/Thr_kinase_AS"/>
</dbReference>
<dbReference type="InterPro" id="IPR011009">
    <property type="entry name" value="Kinase-like_dom_sf"/>
</dbReference>
<dbReference type="GO" id="GO:0008353">
    <property type="term" value="F:RNA polymerase II CTD heptapeptide repeat kinase activity"/>
    <property type="evidence" value="ECO:0007669"/>
    <property type="project" value="TreeGrafter"/>
</dbReference>
<evidence type="ECO:0000259" key="4">
    <source>
        <dbReference type="PROSITE" id="PS50011"/>
    </source>
</evidence>
<dbReference type="PANTHER" id="PTHR24056:SF397">
    <property type="entry name" value="OS11G0242500 PROTEIN"/>
    <property type="match status" value="1"/>
</dbReference>
<keyword evidence="3" id="KW-0067">ATP-binding</keyword>
<evidence type="ECO:0000256" key="2">
    <source>
        <dbReference type="ARBA" id="ARBA00022741"/>
    </source>
</evidence>
<dbReference type="GO" id="GO:0005634">
    <property type="term" value="C:nucleus"/>
    <property type="evidence" value="ECO:0007669"/>
    <property type="project" value="TreeGrafter"/>
</dbReference>
<accession>A0A6A2ZLW8</accession>
<dbReference type="Proteomes" id="UP000436088">
    <property type="component" value="Unassembled WGS sequence"/>
</dbReference>
<dbReference type="PROSITE" id="PS50011">
    <property type="entry name" value="PROTEIN_KINASE_DOM"/>
    <property type="match status" value="1"/>
</dbReference>
<dbReference type="PROSITE" id="PS00108">
    <property type="entry name" value="PROTEIN_KINASE_ST"/>
    <property type="match status" value="1"/>
</dbReference>
<dbReference type="GO" id="GO:0032259">
    <property type="term" value="P:methylation"/>
    <property type="evidence" value="ECO:0007669"/>
    <property type="project" value="UniProtKB-KW"/>
</dbReference>
<dbReference type="GO" id="GO:0008168">
    <property type="term" value="F:methyltransferase activity"/>
    <property type="evidence" value="ECO:0007669"/>
    <property type="project" value="UniProtKB-KW"/>
</dbReference>
<keyword evidence="2" id="KW-0547">Nucleotide-binding</keyword>
<dbReference type="EMBL" id="VEPZ02001129">
    <property type="protein sequence ID" value="KAE8692868.1"/>
    <property type="molecule type" value="Genomic_DNA"/>
</dbReference>
<dbReference type="InterPro" id="IPR000719">
    <property type="entry name" value="Prot_kinase_dom"/>
</dbReference>
<keyword evidence="6" id="KW-1185">Reference proteome</keyword>
<evidence type="ECO:0000313" key="6">
    <source>
        <dbReference type="Proteomes" id="UP000436088"/>
    </source>
</evidence>
<dbReference type="PANTHER" id="PTHR24056">
    <property type="entry name" value="CELL DIVISION PROTEIN KINASE"/>
    <property type="match status" value="1"/>
</dbReference>
<evidence type="ECO:0000256" key="3">
    <source>
        <dbReference type="ARBA" id="ARBA00022840"/>
    </source>
</evidence>
<evidence type="ECO:0000256" key="1">
    <source>
        <dbReference type="ARBA" id="ARBA00006485"/>
    </source>
</evidence>
<comment type="caution">
    <text evidence="5">The sequence shown here is derived from an EMBL/GenBank/DDBJ whole genome shotgun (WGS) entry which is preliminary data.</text>
</comment>
<dbReference type="SUPFAM" id="SSF56112">
    <property type="entry name" value="Protein kinase-like (PK-like)"/>
    <property type="match status" value="1"/>
</dbReference>
<dbReference type="Pfam" id="PF00069">
    <property type="entry name" value="Pkinase"/>
    <property type="match status" value="1"/>
</dbReference>
<dbReference type="InterPro" id="IPR050108">
    <property type="entry name" value="CDK"/>
</dbReference>
<reference evidence="5" key="1">
    <citation type="submission" date="2019-09" db="EMBL/GenBank/DDBJ databases">
        <title>Draft genome information of white flower Hibiscus syriacus.</title>
        <authorList>
            <person name="Kim Y.-M."/>
        </authorList>
    </citation>
    <scope>NUCLEOTIDE SEQUENCE [LARGE SCALE GENOMIC DNA]</scope>
    <source>
        <strain evidence="5">YM2019G1</strain>
    </source>
</reference>
<sequence>MYKARDLDSNKLVSLKKVRFVNMDPESTCFMASLHLIFEYMARGLTELLAAPEIKFTEAQESSLDGRKQFHKKPVALGTIKCYMQQLLRGLNHCHSHGVLHRDIKGSNLLIDCNGNLKTGEFGLATFFHPNQTKGLTWKKKKKDFGFCLV</sequence>
<protein>
    <submittedName>
        <fullName evidence="5">Methionine s-methyltransferase</fullName>
    </submittedName>
</protein>
<dbReference type="GO" id="GO:0000307">
    <property type="term" value="C:cyclin-dependent protein kinase holoenzyme complex"/>
    <property type="evidence" value="ECO:0007669"/>
    <property type="project" value="TreeGrafter"/>
</dbReference>